<gene>
    <name evidence="1" type="ORF">DW068_15350</name>
</gene>
<sequence>MTRKEAAIRYALENGELDGLKVWLLNGGDIEEYFVKNKKNIKITINEKQFSLSAKEAADIVKGMMPIEFSRQDFVNLYFKLSEEKQEELYNEVFSYYPQVIQTKKNPSSKEILDAVKRKHYIHFPDNFYDILSDEDLAECLLYDESMMRDVPESRWNSELAILFSKKLADKGAYYDRICIPEECQSAVYWENLCKADGYYYRILPEKYKDILSEELILFTLKNSKSYIGPCHLFETIPDELKTAKVSLLCCLKHFAAIEYLPKRYQIDKFYEILSDHGQNSFLNYIHLNTISKELLLKCIQREEGKFGGKIPESYWDEELAVAVAGHTDELKIIPTAWRTKEVYKTFVSKRGTNIEQVPKNAIDEELCLIAMESNSFAALRYIPENMKTDSFWEKVIDRNLFYKVSDLPEKYQEQAWTPEKCCSLSDIPSKLKDENHVLAYLETRGHILPSDFEEFQTQKIIDHVMSREHNSNSKLWLLKYIEPEFRRRADMQEVLTNCKDAIFLKNLSQDEIRENINAFPKNILFAPDWYKDDIKIPEKYFEPGQQLTLFDFITE</sequence>
<comment type="caution">
    <text evidence="1">The sequence shown here is derived from an EMBL/GenBank/DDBJ whole genome shotgun (WGS) entry which is preliminary data.</text>
</comment>
<reference evidence="1 2" key="1">
    <citation type="submission" date="2018-08" db="EMBL/GenBank/DDBJ databases">
        <title>A genome reference for cultivated species of the human gut microbiota.</title>
        <authorList>
            <person name="Zou Y."/>
            <person name="Xue W."/>
            <person name="Luo G."/>
        </authorList>
    </citation>
    <scope>NUCLEOTIDE SEQUENCE [LARGE SCALE GENOMIC DNA]</scope>
    <source>
        <strain evidence="1 2">AF45-14BH</strain>
    </source>
</reference>
<organism evidence="1 2">
    <name type="scientific">Anaerobutyricum hallii</name>
    <dbReference type="NCBI Taxonomy" id="39488"/>
    <lineage>
        <taxon>Bacteria</taxon>
        <taxon>Bacillati</taxon>
        <taxon>Bacillota</taxon>
        <taxon>Clostridia</taxon>
        <taxon>Lachnospirales</taxon>
        <taxon>Lachnospiraceae</taxon>
        <taxon>Anaerobutyricum</taxon>
    </lineage>
</organism>
<evidence type="ECO:0000313" key="1">
    <source>
        <dbReference type="EMBL" id="RHK33719.1"/>
    </source>
</evidence>
<dbReference type="AlphaFoldDB" id="A0A415G3M2"/>
<name>A0A415G3M2_9FIRM</name>
<proteinExistence type="predicted"/>
<evidence type="ECO:0000313" key="2">
    <source>
        <dbReference type="Proteomes" id="UP000283497"/>
    </source>
</evidence>
<protein>
    <recommendedName>
        <fullName evidence="3">DUF4116 domain-containing protein</fullName>
    </recommendedName>
</protein>
<dbReference type="Proteomes" id="UP000283497">
    <property type="component" value="Unassembled WGS sequence"/>
</dbReference>
<accession>A0A415G3M2</accession>
<dbReference type="RefSeq" id="WP_118315220.1">
    <property type="nucleotide sequence ID" value="NZ_QRNJ01000087.1"/>
</dbReference>
<evidence type="ECO:0008006" key="3">
    <source>
        <dbReference type="Google" id="ProtNLM"/>
    </source>
</evidence>
<dbReference type="EMBL" id="QRNJ01000087">
    <property type="protein sequence ID" value="RHK33719.1"/>
    <property type="molecule type" value="Genomic_DNA"/>
</dbReference>